<feature type="non-terminal residue" evidence="3">
    <location>
        <position position="1"/>
    </location>
</feature>
<evidence type="ECO:0000256" key="1">
    <source>
        <dbReference type="SAM" id="Phobius"/>
    </source>
</evidence>
<keyword evidence="1" id="KW-1133">Transmembrane helix</keyword>
<feature type="domain" description="Homing endonuclease LAGLIDADG" evidence="2">
    <location>
        <begin position="262"/>
        <end position="358"/>
    </location>
</feature>
<keyword evidence="1" id="KW-0472">Membrane</keyword>
<dbReference type="Pfam" id="PF00961">
    <property type="entry name" value="LAGLIDADG_1"/>
    <property type="match status" value="2"/>
</dbReference>
<gene>
    <name evidence="3" type="primary">orf1</name>
</gene>
<dbReference type="InterPro" id="IPR004860">
    <property type="entry name" value="LAGLIDADG_dom"/>
</dbReference>
<dbReference type="EMBL" id="EF536359">
    <property type="protein sequence ID" value="ABP03916.1"/>
    <property type="molecule type" value="Genomic_DNA"/>
</dbReference>
<accession>D2CJZ9</accession>
<dbReference type="SUPFAM" id="SSF55608">
    <property type="entry name" value="Homing endonucleases"/>
    <property type="match status" value="2"/>
</dbReference>
<dbReference type="GO" id="GO:0004519">
    <property type="term" value="F:endonuclease activity"/>
    <property type="evidence" value="ECO:0007669"/>
    <property type="project" value="InterPro"/>
</dbReference>
<keyword evidence="3" id="KW-0496">Mitochondrion</keyword>
<dbReference type="RefSeq" id="YP_003433756.1">
    <property type="nucleotide sequence ID" value="NC_013809.1"/>
</dbReference>
<sequence length="393" mass="46645">KIKPLIKMSFVAWKTLIILYSYIYTVIMNIMFLIILGRGLYAWILYIIDNIHQRLNMTILKENNRFYSRSTPRPFKGGAYPRVNNRDNNINFDQWIVGFTDGNGTFNIYINKKNNKILFTYKLTQSIYNEQVLYKIKKHLGVGRIVKNNNLINLVITNKEHLVTKIIPIFDKYPLLTSKYFNYIKFKRALNLSLLYSNTSNPLPSDRDKLISDIQKIKDLTVEDLMKETNNKLIQSPAWNDLNYLKITSVKEVTNIVSKSWLIGFVEAEGSFFFTLKNTRKLVHTFGITQKLDPIVLQAIKLIFHIKSNIRYTKQNAYYIETTAQRSILNIIHYFITNDNTILFKGIKNLEFSIWKKTFFKYNHDYVKFYSHLKRIRELIIKLRNKHKFKDKE</sequence>
<evidence type="ECO:0000259" key="2">
    <source>
        <dbReference type="Pfam" id="PF00961"/>
    </source>
</evidence>
<evidence type="ECO:0000313" key="3">
    <source>
        <dbReference type="EMBL" id="ABP03916.1"/>
    </source>
</evidence>
<dbReference type="GO" id="GO:0005739">
    <property type="term" value="C:mitochondrion"/>
    <property type="evidence" value="ECO:0007669"/>
    <property type="project" value="UniProtKB-ARBA"/>
</dbReference>
<proteinExistence type="predicted"/>
<dbReference type="InterPro" id="IPR027434">
    <property type="entry name" value="Homing_endonucl"/>
</dbReference>
<dbReference type="PANTHER" id="PTHR36181">
    <property type="entry name" value="INTRON-ENCODED ENDONUCLEASE AI3-RELATED"/>
    <property type="match status" value="1"/>
</dbReference>
<organism evidence="3">
    <name type="scientific">Candida viswanathii</name>
    <dbReference type="NCBI Taxonomy" id="5486"/>
    <lineage>
        <taxon>Eukaryota</taxon>
        <taxon>Fungi</taxon>
        <taxon>Dikarya</taxon>
        <taxon>Ascomycota</taxon>
        <taxon>Saccharomycotina</taxon>
        <taxon>Pichiomycetes</taxon>
        <taxon>Debaryomycetaceae</taxon>
        <taxon>Candida/Lodderomyces clade</taxon>
        <taxon>Candida</taxon>
    </lineage>
</organism>
<feature type="domain" description="Homing endonuclease LAGLIDADG" evidence="2">
    <location>
        <begin position="96"/>
        <end position="189"/>
    </location>
</feature>
<dbReference type="GeneID" id="8774225"/>
<dbReference type="AlphaFoldDB" id="D2CJZ9"/>
<geneLocation type="mitochondrion" evidence="3"/>
<name>D2CJZ9_9ASCO</name>
<reference evidence="3" key="1">
    <citation type="submission" date="2007-04" db="EMBL/GenBank/DDBJ databases">
        <title>Complete mtDNA sequence of the yeast Candida viswanathii.</title>
        <authorList>
            <person name="Valach M."/>
            <person name="Pfeiffer I."/>
            <person name="Nosek J."/>
        </authorList>
    </citation>
    <scope>NUCLEOTIDE SEQUENCE</scope>
    <source>
        <strain evidence="3">CBS4024</strain>
    </source>
</reference>
<dbReference type="InterPro" id="IPR051289">
    <property type="entry name" value="LAGLIDADG_Endonuclease"/>
</dbReference>
<protein>
    <submittedName>
        <fullName evidence="3">Uncharacterized protein orf1</fullName>
    </submittedName>
</protein>
<keyword evidence="1" id="KW-0812">Transmembrane</keyword>
<feature type="transmembrane region" description="Helical" evidence="1">
    <location>
        <begin position="21"/>
        <end position="48"/>
    </location>
</feature>
<dbReference type="Gene3D" id="3.10.28.10">
    <property type="entry name" value="Homing endonucleases"/>
    <property type="match status" value="2"/>
</dbReference>
<dbReference type="PANTHER" id="PTHR36181:SF2">
    <property type="entry name" value="INTRON-ENCODED ENDONUCLEASE AI3-RELATED"/>
    <property type="match status" value="1"/>
</dbReference>